<proteinExistence type="predicted"/>
<keyword evidence="3" id="KW-1185">Reference proteome</keyword>
<dbReference type="EMBL" id="AZEZ01000039">
    <property type="protein sequence ID" value="KRL44587.1"/>
    <property type="molecule type" value="Genomic_DNA"/>
</dbReference>
<evidence type="ECO:0000313" key="2">
    <source>
        <dbReference type="EMBL" id="KRL44587.1"/>
    </source>
</evidence>
<comment type="caution">
    <text evidence="2">The sequence shown here is derived from an EMBL/GenBank/DDBJ whole genome shotgun (WGS) entry which is preliminary data.</text>
</comment>
<feature type="transmembrane region" description="Helical" evidence="1">
    <location>
        <begin position="23"/>
        <end position="44"/>
    </location>
</feature>
<accession>A0A0R1QTH9</accession>
<evidence type="ECO:0000313" key="3">
    <source>
        <dbReference type="Proteomes" id="UP000050872"/>
    </source>
</evidence>
<keyword evidence="1" id="KW-1133">Transmembrane helix</keyword>
<dbReference type="PATRIC" id="fig|1423770.3.peg.2209"/>
<keyword evidence="1" id="KW-0472">Membrane</keyword>
<evidence type="ECO:0000256" key="1">
    <source>
        <dbReference type="SAM" id="Phobius"/>
    </source>
</evidence>
<organism evidence="2 3">
    <name type="scientific">Companilactobacillus mindensis DSM 14500</name>
    <dbReference type="NCBI Taxonomy" id="1423770"/>
    <lineage>
        <taxon>Bacteria</taxon>
        <taxon>Bacillati</taxon>
        <taxon>Bacillota</taxon>
        <taxon>Bacilli</taxon>
        <taxon>Lactobacillales</taxon>
        <taxon>Lactobacillaceae</taxon>
        <taxon>Companilactobacillus</taxon>
    </lineage>
</organism>
<sequence>MFGVLSMLLIASARITGWIIMEYAGFVSAIYTIVLIGMLIYVLIIKTKDNNSNKN</sequence>
<reference evidence="2 3" key="1">
    <citation type="journal article" date="2015" name="Genome Announc.">
        <title>Expanding the biotechnology potential of lactobacilli through comparative genomics of 213 strains and associated genera.</title>
        <authorList>
            <person name="Sun Z."/>
            <person name="Harris H.M."/>
            <person name="McCann A."/>
            <person name="Guo C."/>
            <person name="Argimon S."/>
            <person name="Zhang W."/>
            <person name="Yang X."/>
            <person name="Jeffery I.B."/>
            <person name="Cooney J.C."/>
            <person name="Kagawa T.F."/>
            <person name="Liu W."/>
            <person name="Song Y."/>
            <person name="Salvetti E."/>
            <person name="Wrobel A."/>
            <person name="Rasinkangas P."/>
            <person name="Parkhill J."/>
            <person name="Rea M.C."/>
            <person name="O'Sullivan O."/>
            <person name="Ritari J."/>
            <person name="Douillard F.P."/>
            <person name="Paul Ross R."/>
            <person name="Yang R."/>
            <person name="Briner A.E."/>
            <person name="Felis G.E."/>
            <person name="de Vos W.M."/>
            <person name="Barrangou R."/>
            <person name="Klaenhammer T.R."/>
            <person name="Caufield P.W."/>
            <person name="Cui Y."/>
            <person name="Zhang H."/>
            <person name="O'Toole P.W."/>
        </authorList>
    </citation>
    <scope>NUCLEOTIDE SEQUENCE [LARGE SCALE GENOMIC DNA]</scope>
    <source>
        <strain evidence="2 3">DSM 14500</strain>
    </source>
</reference>
<keyword evidence="1" id="KW-0812">Transmembrane</keyword>
<gene>
    <name evidence="2" type="ORF">FD29_GL002152</name>
</gene>
<dbReference type="STRING" id="1423770.FD29_GL002152"/>
<name>A0A0R1QTH9_9LACO</name>
<protein>
    <submittedName>
        <fullName evidence="2">Uncharacterized protein</fullName>
    </submittedName>
</protein>
<dbReference type="AlphaFoldDB" id="A0A0R1QTH9"/>
<dbReference type="Proteomes" id="UP000050872">
    <property type="component" value="Unassembled WGS sequence"/>
</dbReference>